<dbReference type="EMBL" id="RRYP01018754">
    <property type="protein sequence ID" value="TNV73501.1"/>
    <property type="molecule type" value="Genomic_DNA"/>
</dbReference>
<accession>A0A8J8NEC8</accession>
<gene>
    <name evidence="1" type="ORF">FGO68_gene7096</name>
</gene>
<name>A0A8J8NEC8_HALGN</name>
<evidence type="ECO:0000313" key="1">
    <source>
        <dbReference type="EMBL" id="TNV73501.1"/>
    </source>
</evidence>
<keyword evidence="2" id="KW-1185">Reference proteome</keyword>
<protein>
    <submittedName>
        <fullName evidence="1">Uncharacterized protein</fullName>
    </submittedName>
</protein>
<proteinExistence type="predicted"/>
<sequence>MTTILYEKHALTLYETQLRENFRNPFLFSINPLLDRSAALFMNDILALCLCPLLPDRQANGRKFKAD</sequence>
<comment type="caution">
    <text evidence="1">The sequence shown here is derived from an EMBL/GenBank/DDBJ whole genome shotgun (WGS) entry which is preliminary data.</text>
</comment>
<evidence type="ECO:0000313" key="2">
    <source>
        <dbReference type="Proteomes" id="UP000785679"/>
    </source>
</evidence>
<dbReference type="AlphaFoldDB" id="A0A8J8NEC8"/>
<dbReference type="Proteomes" id="UP000785679">
    <property type="component" value="Unassembled WGS sequence"/>
</dbReference>
<organism evidence="1 2">
    <name type="scientific">Halteria grandinella</name>
    <dbReference type="NCBI Taxonomy" id="5974"/>
    <lineage>
        <taxon>Eukaryota</taxon>
        <taxon>Sar</taxon>
        <taxon>Alveolata</taxon>
        <taxon>Ciliophora</taxon>
        <taxon>Intramacronucleata</taxon>
        <taxon>Spirotrichea</taxon>
        <taxon>Stichotrichia</taxon>
        <taxon>Sporadotrichida</taxon>
        <taxon>Halteriidae</taxon>
        <taxon>Halteria</taxon>
    </lineage>
</organism>
<reference evidence="1" key="1">
    <citation type="submission" date="2019-06" db="EMBL/GenBank/DDBJ databases">
        <authorList>
            <person name="Zheng W."/>
        </authorList>
    </citation>
    <scope>NUCLEOTIDE SEQUENCE</scope>
    <source>
        <strain evidence="1">QDHG01</strain>
    </source>
</reference>